<feature type="domain" description="Integrase catalytic" evidence="1">
    <location>
        <begin position="112"/>
        <end position="287"/>
    </location>
</feature>
<comment type="caution">
    <text evidence="2">The sequence shown here is derived from an EMBL/GenBank/DDBJ whole genome shotgun (WGS) entry which is preliminary data.</text>
</comment>
<feature type="non-terminal residue" evidence="2">
    <location>
        <position position="288"/>
    </location>
</feature>
<dbReference type="InterPro" id="IPR058913">
    <property type="entry name" value="Integrase_dom_put"/>
</dbReference>
<dbReference type="PROSITE" id="PS50994">
    <property type="entry name" value="INTEGRASE"/>
    <property type="match status" value="1"/>
</dbReference>
<dbReference type="InterPro" id="IPR012337">
    <property type="entry name" value="RNaseH-like_sf"/>
</dbReference>
<dbReference type="EMBL" id="CALNXI010002500">
    <property type="protein sequence ID" value="CAH3188341.1"/>
    <property type="molecule type" value="Genomic_DNA"/>
</dbReference>
<dbReference type="PANTHER" id="PTHR46791">
    <property type="entry name" value="EXPRESSED PROTEIN"/>
    <property type="match status" value="1"/>
</dbReference>
<keyword evidence="3" id="KW-1185">Reference proteome</keyword>
<evidence type="ECO:0000313" key="3">
    <source>
        <dbReference type="Proteomes" id="UP001159427"/>
    </source>
</evidence>
<name>A0ABN8S9F1_9CNID</name>
<organism evidence="2 3">
    <name type="scientific">Porites evermanni</name>
    <dbReference type="NCBI Taxonomy" id="104178"/>
    <lineage>
        <taxon>Eukaryota</taxon>
        <taxon>Metazoa</taxon>
        <taxon>Cnidaria</taxon>
        <taxon>Anthozoa</taxon>
        <taxon>Hexacorallia</taxon>
        <taxon>Scleractinia</taxon>
        <taxon>Fungiina</taxon>
        <taxon>Poritidae</taxon>
        <taxon>Porites</taxon>
    </lineage>
</organism>
<evidence type="ECO:0000259" key="1">
    <source>
        <dbReference type="PROSITE" id="PS50994"/>
    </source>
</evidence>
<proteinExistence type="predicted"/>
<reference evidence="2 3" key="1">
    <citation type="submission" date="2022-05" db="EMBL/GenBank/DDBJ databases">
        <authorList>
            <consortium name="Genoscope - CEA"/>
            <person name="William W."/>
        </authorList>
    </citation>
    <scope>NUCLEOTIDE SEQUENCE [LARGE SCALE GENOMIC DNA]</scope>
</reference>
<dbReference type="Pfam" id="PF24764">
    <property type="entry name" value="rva_4"/>
    <property type="match status" value="1"/>
</dbReference>
<sequence length="288" mass="33691">MKFPSALGPPASDIPKSVLECYLEEDFPISEIANMMSLSESTIYRQMRLYGLSKLQFSNISDEELDHQLHETTKEFPRCGEVLLKQLLYEKGVMVQRMRLRDSLHRVDGLGRLQRRVYNVKLWHVDTNHKLIRWNFVIVGGIDGFSRLPVMLECTDNNSTATILRCFFNLIAVHEFGIPSRVRSDKGLENVCIADFMIENRGGNRGSMITGKSAHNQRIERLWRDVYEAVLGFYYDLFYFMEDNQILDPFIYLPKINEKLKIWQNAWSRHRIHTVRSSPLRLWLAGQM</sequence>
<gene>
    <name evidence="2" type="ORF">PEVE_00018465</name>
</gene>
<dbReference type="InterPro" id="IPR036397">
    <property type="entry name" value="RNaseH_sf"/>
</dbReference>
<dbReference type="PANTHER" id="PTHR46791:SF5">
    <property type="entry name" value="CLR5 DOMAIN-CONTAINING PROTEIN-RELATED"/>
    <property type="match status" value="1"/>
</dbReference>
<accession>A0ABN8S9F1</accession>
<dbReference type="SUPFAM" id="SSF53098">
    <property type="entry name" value="Ribonuclease H-like"/>
    <property type="match status" value="1"/>
</dbReference>
<dbReference type="InterPro" id="IPR001584">
    <property type="entry name" value="Integrase_cat-core"/>
</dbReference>
<dbReference type="Proteomes" id="UP001159427">
    <property type="component" value="Unassembled WGS sequence"/>
</dbReference>
<evidence type="ECO:0000313" key="2">
    <source>
        <dbReference type="EMBL" id="CAH3188341.1"/>
    </source>
</evidence>
<protein>
    <recommendedName>
        <fullName evidence="1">Integrase catalytic domain-containing protein</fullName>
    </recommendedName>
</protein>
<dbReference type="Gene3D" id="3.30.420.10">
    <property type="entry name" value="Ribonuclease H-like superfamily/Ribonuclease H"/>
    <property type="match status" value="1"/>
</dbReference>